<dbReference type="PANTHER" id="PTHR48494:SF1">
    <property type="entry name" value="INTERLEUKIN-6"/>
    <property type="match status" value="1"/>
</dbReference>
<dbReference type="RefSeq" id="YP_010084371.1">
    <property type="nucleotide sequence ID" value="NC_055135.1"/>
</dbReference>
<dbReference type="PRINTS" id="PR00433">
    <property type="entry name" value="IL6GCSFMGF"/>
</dbReference>
<dbReference type="InterPro" id="IPR009079">
    <property type="entry name" value="4_helix_cytokine-like_core"/>
</dbReference>
<dbReference type="PRINTS" id="PR00434">
    <property type="entry name" value="INTERLEUKIN6"/>
</dbReference>
<dbReference type="GO" id="GO:0006955">
    <property type="term" value="P:immune response"/>
    <property type="evidence" value="ECO:0007669"/>
    <property type="project" value="InterPro"/>
</dbReference>
<dbReference type="GO" id="GO:0005615">
    <property type="term" value="C:extracellular space"/>
    <property type="evidence" value="ECO:0007669"/>
    <property type="project" value="InterPro"/>
</dbReference>
<dbReference type="GeneID" id="65099357"/>
<dbReference type="SMART" id="SM00126">
    <property type="entry name" value="IL6"/>
    <property type="match status" value="1"/>
</dbReference>
<organism evidence="4">
    <name type="scientific">Retroperitoneal fibromatosis-associated herpesvirus</name>
    <dbReference type="NCBI Taxonomy" id="111469"/>
    <lineage>
        <taxon>Viruses</taxon>
        <taxon>Duplodnaviria</taxon>
        <taxon>Heunggongvirae</taxon>
        <taxon>Peploviricota</taxon>
        <taxon>Herviviricetes</taxon>
        <taxon>Herpesvirales</taxon>
        <taxon>Orthoherpesviridae</taxon>
        <taxon>Gammaherpesvirinae</taxon>
        <taxon>Rhadinovirus</taxon>
        <taxon>Rhadinovirus macacinegamma8</taxon>
        <taxon>Macacine gammaherpesvirus 8</taxon>
    </lineage>
</organism>
<keyword evidence="6" id="KW-1185">Reference proteome</keyword>
<dbReference type="SUPFAM" id="SSF47266">
    <property type="entry name" value="4-helical cytokines"/>
    <property type="match status" value="1"/>
</dbReference>
<keyword evidence="2" id="KW-1125">Evasion of host immunity by viral interleukin-like protein</keyword>
<evidence type="ECO:0000313" key="5">
    <source>
        <dbReference type="EMBL" id="AGY30690.1"/>
    </source>
</evidence>
<sequence>MSRFQVLAIVGLLFAQVFCSGQPESQAFDKERNQQRIDWLLSVVAACYEDLCANTGICQGKLEPMAFFNADMPVVEQGSGCFPPSLNETRCLKDLAIGVWGLVEPFVFLNEHFGEYVEHVGAMHMLARAIAWDMRDHANRDLYEPFELPVPKPKMLPLLRRLTTWNKHIAAFNILRRIERFANDANRALSYMGGTDVATPARPTPPSLV</sequence>
<protein>
    <submittedName>
        <fullName evidence="4">Interleukin 6</fullName>
    </submittedName>
    <submittedName>
        <fullName evidence="5">RF2</fullName>
    </submittedName>
</protein>
<dbReference type="Pfam" id="PF00489">
    <property type="entry name" value="IL6"/>
    <property type="match status" value="1"/>
</dbReference>
<reference evidence="5 6" key="4">
    <citation type="journal article" date="2013" name="J. Virol.">
        <title>Next-Generation Sequence Analysis of the Genome of RFHVMn, the Macaque Homolog of Kaposi's Sarcoma (KS)-Associated Herpesvirus, from a KS-Like Tumor of a Pig-Tailed Macaque.</title>
        <authorList>
            <person name="Bruce A.G."/>
            <person name="Ryan J.T."/>
            <person name="Thomas M.J."/>
            <person name="Peng X."/>
            <person name="Grundhoff A."/>
            <person name="Tsai C.C."/>
            <person name="Rose T.M."/>
        </authorList>
    </citation>
    <scope>NUCLEOTIDE SEQUENCE [LARGE SCALE GENOMIC DNA]</scope>
    <source>
        <strain evidence="5">RFHVMnM78114</strain>
    </source>
</reference>
<dbReference type="Proteomes" id="UP000134372">
    <property type="component" value="Segment"/>
</dbReference>
<reference evidence="4" key="3">
    <citation type="submission" date="2006-07" db="EMBL/GenBank/DDBJ databases">
        <authorList>
            <person name="Ryan J.T."/>
            <person name="Bruce A.G."/>
            <person name="Schultz E.R."/>
            <person name="Raden B.W."/>
            <person name="Rose T.M."/>
        </authorList>
    </citation>
    <scope>NUCLEOTIDE SEQUENCE</scope>
    <source>
        <strain evidence="4">442N</strain>
    </source>
</reference>
<dbReference type="GO" id="GO:0005125">
    <property type="term" value="F:cytokine activity"/>
    <property type="evidence" value="ECO:0007669"/>
    <property type="project" value="InterPro"/>
</dbReference>
<evidence type="ECO:0000256" key="1">
    <source>
        <dbReference type="ARBA" id="ARBA00007432"/>
    </source>
</evidence>
<dbReference type="InterPro" id="IPR030474">
    <property type="entry name" value="IL-6/GCSF/MGF"/>
</dbReference>
<dbReference type="InterPro" id="IPR003574">
    <property type="entry name" value="IL-6-like"/>
</dbReference>
<comment type="similarity">
    <text evidence="1">Belongs to the IL-6 superfamily.</text>
</comment>
<dbReference type="PANTHER" id="PTHR48494">
    <property type="entry name" value="INTERLEUKIN-6"/>
    <property type="match status" value="1"/>
</dbReference>
<accession>A9JPH4</accession>
<dbReference type="GO" id="GO:0005138">
    <property type="term" value="F:interleukin-6 receptor binding"/>
    <property type="evidence" value="ECO:0007669"/>
    <property type="project" value="InterPro"/>
</dbReference>
<dbReference type="EMBL" id="AF204166">
    <property type="protein sequence ID" value="ABX74964.1"/>
    <property type="molecule type" value="Genomic_DNA"/>
</dbReference>
<evidence type="ECO:0000313" key="6">
    <source>
        <dbReference type="Proteomes" id="UP000134372"/>
    </source>
</evidence>
<evidence type="ECO:0000256" key="2">
    <source>
        <dbReference type="ARBA" id="ARBA00022938"/>
    </source>
</evidence>
<reference evidence="4" key="2">
    <citation type="journal article" date="2003" name="J. Virol.">
        <title>Analysis of 4.3 kilobases of divergent locus B of macaque retroperitoneal fibromatosis-associated herpesvirus reveals a close similarity in gene sequence and genome organization to Kaposi's sarcoma-associated herpesvirus.</title>
        <authorList>
            <person name="Rose T.M."/>
            <person name="Ryan J.T."/>
            <person name="Schultz E.R."/>
            <person name="Raden B.W."/>
            <person name="Tsai C.C."/>
        </authorList>
    </citation>
    <scope>NUCLEOTIDE SEQUENCE</scope>
    <source>
        <strain evidence="4">442N</strain>
    </source>
</reference>
<keyword evidence="3" id="KW-0945">Host-virus interaction</keyword>
<dbReference type="EMBL" id="KF703446">
    <property type="protein sequence ID" value="AGY30690.1"/>
    <property type="molecule type" value="Genomic_DNA"/>
</dbReference>
<reference evidence="4" key="1">
    <citation type="journal article" date="2000" name="J. Virol.">
        <title>Characterization of two divergent lineages of macaque rhadinoviruses related to Kaposi's sarcoma-associated herpesvirus.</title>
        <authorList>
            <person name="Schultz E.R."/>
            <person name="Rankin G.W.Jr."/>
            <person name="Blanc M.P."/>
            <person name="Raden B.W."/>
            <person name="Tsai C.C."/>
            <person name="Rose T.M."/>
        </authorList>
    </citation>
    <scope>NUCLEOTIDE SEQUENCE</scope>
    <source>
        <strain evidence="4">442N</strain>
    </source>
</reference>
<keyword evidence="3" id="KW-0899">Viral immunoevasion</keyword>
<proteinExistence type="inferred from homology"/>
<dbReference type="Gene3D" id="1.20.1250.10">
    <property type="match status" value="1"/>
</dbReference>
<evidence type="ECO:0000256" key="3">
    <source>
        <dbReference type="ARBA" id="ARBA00023280"/>
    </source>
</evidence>
<dbReference type="KEGG" id="vg:65099357"/>
<evidence type="ECO:0000313" key="4">
    <source>
        <dbReference type="EMBL" id="ABX74964.1"/>
    </source>
</evidence>
<name>A9JPH4_9GAMA</name>